<evidence type="ECO:0000313" key="2">
    <source>
        <dbReference type="EMBL" id="VVE32783.1"/>
    </source>
</evidence>
<dbReference type="InterPro" id="IPR001173">
    <property type="entry name" value="Glyco_trans_2-like"/>
</dbReference>
<accession>A0ABY6W6L8</accession>
<dbReference type="EMBL" id="CABPSG010000012">
    <property type="protein sequence ID" value="VVE32783.1"/>
    <property type="molecule type" value="Genomic_DNA"/>
</dbReference>
<gene>
    <name evidence="2" type="ORF">PSO31014_03726</name>
</gene>
<sequence>MQPLLSVVIPTHNRGQYAIHAIRSLLAIDDSRLEVVVTDTSTDGRLEAALADNPSLASSPRLRYIRPTERLDMTGNHNAAIGAATGRYVCLIGDDDTIAAEALDAAQWALENDIEVLAPEVVANYAWPDFRSRHFGMGHASRLYIARKFGSVSCVESSDALRVALRGAAQGTGGLPKIYHGIVAKLVLDKIKAVSGAYFHGSSPDVSGAIGLAMSTRRFVKLAYPLTIPGASGGSNTGRSAVNQHKGKLSDEAQTKAFQTKGWSAGVPKFFSVETVWAHASLETVARIDASRVRDFNFAHLIAVCQVLHGEYAAEIRQALIEAASILGVTTAALQSEIDVDIRRVRRARVLHVAKRLLRPTAAGGRFYVGNLPTIEDAPSVLAEQMRRRGESWTRMAAAAQTTIHGNATSGN</sequence>
<dbReference type="Proteomes" id="UP000405357">
    <property type="component" value="Unassembled WGS sequence"/>
</dbReference>
<dbReference type="SUPFAM" id="SSF53448">
    <property type="entry name" value="Nucleotide-diphospho-sugar transferases"/>
    <property type="match status" value="1"/>
</dbReference>
<comment type="caution">
    <text evidence="2">The sequence shown here is derived from an EMBL/GenBank/DDBJ whole genome shotgun (WGS) entry which is preliminary data.</text>
</comment>
<dbReference type="CDD" id="cd00761">
    <property type="entry name" value="Glyco_tranf_GTA_type"/>
    <property type="match status" value="1"/>
</dbReference>
<keyword evidence="3" id="KW-1185">Reference proteome</keyword>
<dbReference type="InterPro" id="IPR050834">
    <property type="entry name" value="Glycosyltransf_2"/>
</dbReference>
<dbReference type="Pfam" id="PF00535">
    <property type="entry name" value="Glycos_transf_2"/>
    <property type="match status" value="1"/>
</dbReference>
<evidence type="ECO:0000313" key="3">
    <source>
        <dbReference type="Proteomes" id="UP000405357"/>
    </source>
</evidence>
<name>A0ABY6W6L8_9BURK</name>
<protein>
    <submittedName>
        <fullName evidence="2">Glycosyltransferase group 2</fullName>
    </submittedName>
</protein>
<dbReference type="InterPro" id="IPR029044">
    <property type="entry name" value="Nucleotide-diphossugar_trans"/>
</dbReference>
<dbReference type="Gene3D" id="3.90.550.10">
    <property type="entry name" value="Spore Coat Polysaccharide Biosynthesis Protein SpsA, Chain A"/>
    <property type="match status" value="1"/>
</dbReference>
<dbReference type="PANTHER" id="PTHR43685:SF2">
    <property type="entry name" value="GLYCOSYLTRANSFERASE 2-LIKE DOMAIN-CONTAINING PROTEIN"/>
    <property type="match status" value="1"/>
</dbReference>
<dbReference type="PANTHER" id="PTHR43685">
    <property type="entry name" value="GLYCOSYLTRANSFERASE"/>
    <property type="match status" value="1"/>
</dbReference>
<organism evidence="2 3">
    <name type="scientific">Pandoraea soli</name>
    <dbReference type="NCBI Taxonomy" id="2508293"/>
    <lineage>
        <taxon>Bacteria</taxon>
        <taxon>Pseudomonadati</taxon>
        <taxon>Pseudomonadota</taxon>
        <taxon>Betaproteobacteria</taxon>
        <taxon>Burkholderiales</taxon>
        <taxon>Burkholderiaceae</taxon>
        <taxon>Pandoraea</taxon>
    </lineage>
</organism>
<dbReference type="RefSeq" id="WP_150552959.1">
    <property type="nucleotide sequence ID" value="NZ_CABPSG010000012.1"/>
</dbReference>
<reference evidence="2 3" key="1">
    <citation type="submission" date="2019-08" db="EMBL/GenBank/DDBJ databases">
        <authorList>
            <person name="Peeters C."/>
        </authorList>
    </citation>
    <scope>NUCLEOTIDE SEQUENCE [LARGE SCALE GENOMIC DNA]</scope>
    <source>
        <strain evidence="2 3">LMG 31014</strain>
    </source>
</reference>
<feature type="domain" description="Glycosyltransferase 2-like" evidence="1">
    <location>
        <begin position="6"/>
        <end position="119"/>
    </location>
</feature>
<evidence type="ECO:0000259" key="1">
    <source>
        <dbReference type="Pfam" id="PF00535"/>
    </source>
</evidence>
<proteinExistence type="predicted"/>